<reference evidence="3 4" key="1">
    <citation type="submission" date="2023-07" db="EMBL/GenBank/DDBJ databases">
        <title>Genomic Encyclopedia of Type Strains, Phase IV (KMG-IV): sequencing the most valuable type-strain genomes for metagenomic binning, comparative biology and taxonomic classification.</title>
        <authorList>
            <person name="Goeker M."/>
        </authorList>
    </citation>
    <scope>NUCLEOTIDE SEQUENCE [LARGE SCALE GENOMIC DNA]</scope>
    <source>
        <strain evidence="3 4">DSM 105143</strain>
    </source>
</reference>
<dbReference type="InterPro" id="IPR053162">
    <property type="entry name" value="DnaD"/>
</dbReference>
<dbReference type="Gene3D" id="1.10.10.630">
    <property type="entry name" value="DnaD domain-like"/>
    <property type="match status" value="1"/>
</dbReference>
<name>A0ABT9YPU8_9STRE</name>
<dbReference type="PANTHER" id="PTHR37293">
    <property type="entry name" value="PHAGE REPLICATION PROTEIN-RELATED"/>
    <property type="match status" value="1"/>
</dbReference>
<dbReference type="EMBL" id="JAUSTM010000004">
    <property type="protein sequence ID" value="MDQ0222011.1"/>
    <property type="molecule type" value="Genomic_DNA"/>
</dbReference>
<comment type="caution">
    <text evidence="3">The sequence shown here is derived from an EMBL/GenBank/DDBJ whole genome shotgun (WGS) entry which is preliminary data.</text>
</comment>
<proteinExistence type="inferred from homology"/>
<dbReference type="InterPro" id="IPR006343">
    <property type="entry name" value="DnaB/C_C"/>
</dbReference>
<protein>
    <submittedName>
        <fullName evidence="3">DNA replication protein</fullName>
    </submittedName>
</protein>
<evidence type="ECO:0000256" key="1">
    <source>
        <dbReference type="ARBA" id="ARBA00093462"/>
    </source>
</evidence>
<dbReference type="Proteomes" id="UP001223079">
    <property type="component" value="Unassembled WGS sequence"/>
</dbReference>
<sequence length="108" mass="12920">MTKKELFGNFEKNWGRLLSPFEIEEITVLMNQDNFEPEVVNEALRLSVLQQKPFMPYLVKILKNWKSRNIMTVEQVRYHEQKRQHEMNPVGNAEMGAEMLRIAKKLWN</sequence>
<dbReference type="PANTHER" id="PTHR37293:SF6">
    <property type="entry name" value="DNA REPLICATION PROTEIN DNAD"/>
    <property type="match status" value="1"/>
</dbReference>
<evidence type="ECO:0000259" key="2">
    <source>
        <dbReference type="Pfam" id="PF07261"/>
    </source>
</evidence>
<comment type="similarity">
    <text evidence="1">Belongs to the DnaB/DnaD family.</text>
</comment>
<dbReference type="RefSeq" id="WP_307121236.1">
    <property type="nucleotide sequence ID" value="NZ_JAUSTM010000004.1"/>
</dbReference>
<evidence type="ECO:0000313" key="4">
    <source>
        <dbReference type="Proteomes" id="UP001223079"/>
    </source>
</evidence>
<dbReference type="InterPro" id="IPR034829">
    <property type="entry name" value="DnaD-like_sf"/>
</dbReference>
<dbReference type="SUPFAM" id="SSF158499">
    <property type="entry name" value="DnaD domain-like"/>
    <property type="match status" value="1"/>
</dbReference>
<feature type="domain" description="DnaB/C C-terminal" evidence="2">
    <location>
        <begin position="9"/>
        <end position="80"/>
    </location>
</feature>
<organism evidence="3 4">
    <name type="scientific">Streptococcus moroccensis</name>
    <dbReference type="NCBI Taxonomy" id="1451356"/>
    <lineage>
        <taxon>Bacteria</taxon>
        <taxon>Bacillati</taxon>
        <taxon>Bacillota</taxon>
        <taxon>Bacilli</taxon>
        <taxon>Lactobacillales</taxon>
        <taxon>Streptococcaceae</taxon>
        <taxon>Streptococcus</taxon>
    </lineage>
</organism>
<gene>
    <name evidence="3" type="ORF">J2S23_000548</name>
</gene>
<accession>A0ABT9YPU8</accession>
<keyword evidence="4" id="KW-1185">Reference proteome</keyword>
<evidence type="ECO:0000313" key="3">
    <source>
        <dbReference type="EMBL" id="MDQ0222011.1"/>
    </source>
</evidence>
<dbReference type="NCBIfam" id="TIGR01446">
    <property type="entry name" value="DnaD_dom"/>
    <property type="match status" value="1"/>
</dbReference>
<dbReference type="Pfam" id="PF07261">
    <property type="entry name" value="DnaB_2"/>
    <property type="match status" value="1"/>
</dbReference>